<dbReference type="RefSeq" id="WP_184596362.1">
    <property type="nucleotide sequence ID" value="NZ_JACHLI010000036.1"/>
</dbReference>
<evidence type="ECO:0000313" key="2">
    <source>
        <dbReference type="Proteomes" id="UP000566995"/>
    </source>
</evidence>
<protein>
    <submittedName>
        <fullName evidence="1">Uncharacterized protein</fullName>
    </submittedName>
</protein>
<gene>
    <name evidence="1" type="ORF">HNP46_006045</name>
</gene>
<organism evidence="1 2">
    <name type="scientific">Pseudomonas nitroreducens</name>
    <dbReference type="NCBI Taxonomy" id="46680"/>
    <lineage>
        <taxon>Bacteria</taxon>
        <taxon>Pseudomonadati</taxon>
        <taxon>Pseudomonadota</taxon>
        <taxon>Gammaproteobacteria</taxon>
        <taxon>Pseudomonadales</taxon>
        <taxon>Pseudomonadaceae</taxon>
        <taxon>Pseudomonas</taxon>
    </lineage>
</organism>
<dbReference type="EMBL" id="JACHLI010000036">
    <property type="protein sequence ID" value="MBB4867134.1"/>
    <property type="molecule type" value="Genomic_DNA"/>
</dbReference>
<accession>A0A7W7KQI2</accession>
<sequence length="134" mass="14530">MNLDFTLEELLEISEALDQAESFDPELLAHIESAREKISLALESERIQRQELNADAGAKAEGPGVPHEILKHKAATALEDGWGECPLGRAALLQWLDDQLPRHTAAGIKTGAAAAHALSMDYLAWIGDSAEEHP</sequence>
<dbReference type="AlphaFoldDB" id="A0A7W7KQI2"/>
<dbReference type="Proteomes" id="UP000566995">
    <property type="component" value="Unassembled WGS sequence"/>
</dbReference>
<evidence type="ECO:0000313" key="1">
    <source>
        <dbReference type="EMBL" id="MBB4867134.1"/>
    </source>
</evidence>
<comment type="caution">
    <text evidence="1">The sequence shown here is derived from an EMBL/GenBank/DDBJ whole genome shotgun (WGS) entry which is preliminary data.</text>
</comment>
<proteinExistence type="predicted"/>
<reference evidence="1 2" key="1">
    <citation type="submission" date="2020-08" db="EMBL/GenBank/DDBJ databases">
        <title>Functional genomics of gut bacteria from endangered species of beetles.</title>
        <authorList>
            <person name="Carlos-Shanley C."/>
        </authorList>
    </citation>
    <scope>NUCLEOTIDE SEQUENCE [LARGE SCALE GENOMIC DNA]</scope>
    <source>
        <strain evidence="1 2">S00179</strain>
    </source>
</reference>
<name>A0A7W7KQI2_PSENT</name>